<dbReference type="RefSeq" id="WP_050130863.1">
    <property type="nucleotide sequence ID" value="NZ_CPZF01000004.1"/>
</dbReference>
<evidence type="ECO:0000313" key="1">
    <source>
        <dbReference type="EMBL" id="CNF63739.1"/>
    </source>
</evidence>
<accession>A0A9P1PVB2</accession>
<reference evidence="1 2" key="1">
    <citation type="submission" date="2015-03" db="EMBL/GenBank/DDBJ databases">
        <authorList>
            <consortium name="Pathogen Informatics"/>
            <person name="Murphy D."/>
        </authorList>
    </citation>
    <scope>NUCLEOTIDE SEQUENCE [LARGE SCALE GENOMIC DNA]</scope>
    <source>
        <strain evidence="1 2">IP27818</strain>
    </source>
</reference>
<protein>
    <recommendedName>
        <fullName evidence="3">SIR2-like domain-containing protein</fullName>
    </recommendedName>
</protein>
<comment type="caution">
    <text evidence="1">The sequence shown here is derived from an EMBL/GenBank/DDBJ whole genome shotgun (WGS) entry which is preliminary data.</text>
</comment>
<sequence length="310" mass="35645">MNKFTLLVGNGVNNVTPGSTWEDLLSILKKKCSKDVRSDDNKPFPMEYEEIYLSSLNEGCDCKVAAAIEVELKNIVADFSKSIRPCKIHSEICNIGASHILTTNYDLSLELSLDEGFLGDFNSGVIKETKFNLFRRNLLPGSKTYIWHIHGVQSFPNTITLGYEHYVGYMQKMRDYIVNGTDGAYRIKYKSLVSRLLKKEIVSIDSWVELFFTQDVYIFGLGLSFVESDLWWLLTYRARRISDNIVKNNIYYYHRKCESANDNPKFELLQSVGMKIISIDDSGESYYKKVIENIRSRSNQNSMGNVENKF</sequence>
<name>A0A9P1PVB2_YEREN</name>
<organism evidence="1 2">
    <name type="scientific">Yersinia enterocolitica</name>
    <dbReference type="NCBI Taxonomy" id="630"/>
    <lineage>
        <taxon>Bacteria</taxon>
        <taxon>Pseudomonadati</taxon>
        <taxon>Pseudomonadota</taxon>
        <taxon>Gammaproteobacteria</taxon>
        <taxon>Enterobacterales</taxon>
        <taxon>Yersiniaceae</taxon>
        <taxon>Yersinia</taxon>
    </lineage>
</organism>
<dbReference type="AlphaFoldDB" id="A0A9P1PVB2"/>
<gene>
    <name evidence="1" type="ORF">ERS137939_01989</name>
</gene>
<proteinExistence type="predicted"/>
<evidence type="ECO:0008006" key="3">
    <source>
        <dbReference type="Google" id="ProtNLM"/>
    </source>
</evidence>
<dbReference type="EMBL" id="CPZF01000004">
    <property type="protein sequence ID" value="CNF63739.1"/>
    <property type="molecule type" value="Genomic_DNA"/>
</dbReference>
<dbReference type="Pfam" id="PF13289">
    <property type="entry name" value="SIR2_2"/>
    <property type="match status" value="1"/>
</dbReference>
<dbReference type="Proteomes" id="UP000041356">
    <property type="component" value="Unassembled WGS sequence"/>
</dbReference>
<evidence type="ECO:0000313" key="2">
    <source>
        <dbReference type="Proteomes" id="UP000041356"/>
    </source>
</evidence>